<dbReference type="PANTHER" id="PTHR38471">
    <property type="entry name" value="FOUR HELIX BUNDLE PROTEIN"/>
    <property type="match status" value="1"/>
</dbReference>
<dbReference type="Pfam" id="PF05635">
    <property type="entry name" value="23S_rRNA_IVP"/>
    <property type="match status" value="1"/>
</dbReference>
<comment type="caution">
    <text evidence="1">The sequence shown here is derived from an EMBL/GenBank/DDBJ whole genome shotgun (WGS) entry which is preliminary data.</text>
</comment>
<organism evidence="1 2">
    <name type="scientific">Algoriphagus marincola HL-49</name>
    <dbReference type="NCBI Taxonomy" id="1305737"/>
    <lineage>
        <taxon>Bacteria</taxon>
        <taxon>Pseudomonadati</taxon>
        <taxon>Bacteroidota</taxon>
        <taxon>Cytophagia</taxon>
        <taxon>Cytophagales</taxon>
        <taxon>Cyclobacteriaceae</taxon>
        <taxon>Algoriphagus</taxon>
    </lineage>
</organism>
<dbReference type="Proteomes" id="UP000050421">
    <property type="component" value="Unassembled WGS sequence"/>
</dbReference>
<dbReference type="NCBIfam" id="TIGR02436">
    <property type="entry name" value="four helix bundle protein"/>
    <property type="match status" value="1"/>
</dbReference>
<evidence type="ECO:0000313" key="1">
    <source>
        <dbReference type="EMBL" id="KPQ17862.1"/>
    </source>
</evidence>
<dbReference type="OrthoDB" id="5515766at2"/>
<dbReference type="AlphaFoldDB" id="A0A0P7XMB5"/>
<evidence type="ECO:0000313" key="2">
    <source>
        <dbReference type="Proteomes" id="UP000050421"/>
    </source>
</evidence>
<dbReference type="InterPro" id="IPR036583">
    <property type="entry name" value="23S_rRNA_IVS_sf"/>
</dbReference>
<protein>
    <submittedName>
        <fullName evidence="1">Four helix bundle protein</fullName>
    </submittedName>
</protein>
<sequence length="127" mass="14778">MARIESFEELEIWKEARELSKFVRELSQKEPFSKDFRFSSQINSAAGSIMDNIAEGFERDGNREFINFLFIAKGSNGEVRSQSYRAIDSKFISMQEFEILLKKTESLKRKIFNLITTLRNSGTKGYK</sequence>
<dbReference type="PATRIC" id="fig|1305737.6.peg.1854"/>
<name>A0A0P7XMB5_9BACT</name>
<proteinExistence type="predicted"/>
<dbReference type="CDD" id="cd16377">
    <property type="entry name" value="23S_rRNA_IVP_like"/>
    <property type="match status" value="1"/>
</dbReference>
<dbReference type="SUPFAM" id="SSF158446">
    <property type="entry name" value="IVS-encoded protein-like"/>
    <property type="match status" value="1"/>
</dbReference>
<dbReference type="InterPro" id="IPR012657">
    <property type="entry name" value="23S_rRNA-intervening_sequence"/>
</dbReference>
<dbReference type="EMBL" id="LJXT01000028">
    <property type="protein sequence ID" value="KPQ17862.1"/>
    <property type="molecule type" value="Genomic_DNA"/>
</dbReference>
<dbReference type="PANTHER" id="PTHR38471:SF2">
    <property type="entry name" value="FOUR HELIX BUNDLE PROTEIN"/>
    <property type="match status" value="1"/>
</dbReference>
<dbReference type="STRING" id="1305737.GCA_000526355_00762"/>
<accession>A0A0P7XMB5</accession>
<reference evidence="1 2" key="1">
    <citation type="submission" date="2015-09" db="EMBL/GenBank/DDBJ databases">
        <title>Identification and resolution of microdiversity through metagenomic sequencing of parallel consortia.</title>
        <authorList>
            <person name="Nelson W.C."/>
            <person name="Romine M.F."/>
            <person name="Lindemann S.R."/>
        </authorList>
    </citation>
    <scope>NUCLEOTIDE SEQUENCE [LARGE SCALE GENOMIC DNA]</scope>
    <source>
        <strain evidence="1">HL-49</strain>
    </source>
</reference>
<gene>
    <name evidence="1" type="ORF">HLUCCX10_05955</name>
</gene>
<dbReference type="Gene3D" id="1.20.1440.60">
    <property type="entry name" value="23S rRNA-intervening sequence"/>
    <property type="match status" value="1"/>
</dbReference>